<protein>
    <submittedName>
        <fullName evidence="3">Uncharacterized protein</fullName>
    </submittedName>
</protein>
<accession>A0ABS6SLI8</accession>
<dbReference type="Proteomes" id="UP000699975">
    <property type="component" value="Unassembled WGS sequence"/>
</dbReference>
<keyword evidence="2" id="KW-0472">Membrane</keyword>
<keyword evidence="2" id="KW-1133">Transmembrane helix</keyword>
<organism evidence="3 4">
    <name type="scientific">Erythrobacter ani</name>
    <dbReference type="NCBI Taxonomy" id="2827235"/>
    <lineage>
        <taxon>Bacteria</taxon>
        <taxon>Pseudomonadati</taxon>
        <taxon>Pseudomonadota</taxon>
        <taxon>Alphaproteobacteria</taxon>
        <taxon>Sphingomonadales</taxon>
        <taxon>Erythrobacteraceae</taxon>
        <taxon>Erythrobacter/Porphyrobacter group</taxon>
        <taxon>Erythrobacter</taxon>
    </lineage>
</organism>
<evidence type="ECO:0000313" key="3">
    <source>
        <dbReference type="EMBL" id="MBV7265372.1"/>
    </source>
</evidence>
<name>A0ABS6SLI8_9SPHN</name>
<comment type="caution">
    <text evidence="3">The sequence shown here is derived from an EMBL/GenBank/DDBJ whole genome shotgun (WGS) entry which is preliminary data.</text>
</comment>
<dbReference type="RefSeq" id="WP_218315838.1">
    <property type="nucleotide sequence ID" value="NZ_JAGSPB010000001.1"/>
</dbReference>
<sequence length="363" mass="37947">MGSIKDRFADHVGSIAGHRAFAPLLAVWGALLFGLSVLVIPHSLVSKFLAGAGLGIAASIPQIVMTALAACVGCLLAWGSAVAVQKRTAWPNRAGMAFGTDRQIEPFDLATDLGSETLGEPLVDDLLYLDVELEEDISAASIDVAGELRDGANGAEQFDGQECDDAPEQLAEPTSGLHVADDSVAAGDCAPSIQSNHDAPRDMSLADFADLPGRNAVWVQEPAEAAPTAAQPIATAVSPETESAEITAEAPSRPGPQAAISKLRGIPPGDLSLIQMVERFAAALHERQQKLPGRRDQIAGKHCDTTLAEALKSLTMFTGQKFASGNAQAHRSDAIPVAMGDLQDTTRELRAALAKLQRIRGAA</sequence>
<gene>
    <name evidence="3" type="ORF">KCG45_04215</name>
</gene>
<evidence type="ECO:0000256" key="2">
    <source>
        <dbReference type="SAM" id="Phobius"/>
    </source>
</evidence>
<feature type="region of interest" description="Disordered" evidence="1">
    <location>
        <begin position="240"/>
        <end position="260"/>
    </location>
</feature>
<keyword evidence="2" id="KW-0812">Transmembrane</keyword>
<reference evidence="3 4" key="1">
    <citation type="submission" date="2021-04" db="EMBL/GenBank/DDBJ databases">
        <authorList>
            <person name="Pira H."/>
            <person name="Risdian C."/>
            <person name="Wink J."/>
        </authorList>
    </citation>
    <scope>NUCLEOTIDE SEQUENCE [LARGE SCALE GENOMIC DNA]</scope>
    <source>
        <strain evidence="3 4">WH131</strain>
    </source>
</reference>
<evidence type="ECO:0000313" key="4">
    <source>
        <dbReference type="Proteomes" id="UP000699975"/>
    </source>
</evidence>
<proteinExistence type="predicted"/>
<feature type="transmembrane region" description="Helical" evidence="2">
    <location>
        <begin position="60"/>
        <end position="84"/>
    </location>
</feature>
<evidence type="ECO:0000256" key="1">
    <source>
        <dbReference type="SAM" id="MobiDB-lite"/>
    </source>
</evidence>
<feature type="transmembrane region" description="Helical" evidence="2">
    <location>
        <begin position="21"/>
        <end position="40"/>
    </location>
</feature>
<keyword evidence="4" id="KW-1185">Reference proteome</keyword>
<dbReference type="EMBL" id="JAGSPB010000001">
    <property type="protein sequence ID" value="MBV7265372.1"/>
    <property type="molecule type" value="Genomic_DNA"/>
</dbReference>